<name>I0AKB4_IGNAJ</name>
<proteinExistence type="predicted"/>
<feature type="transmembrane region" description="Helical" evidence="1">
    <location>
        <begin position="20"/>
        <end position="37"/>
    </location>
</feature>
<dbReference type="RefSeq" id="WP_014560574.1">
    <property type="nucleotide sequence ID" value="NC_017464.1"/>
</dbReference>
<protein>
    <submittedName>
        <fullName evidence="2">Uncharacterized protein</fullName>
    </submittedName>
</protein>
<dbReference type="EMBL" id="CP003418">
    <property type="protein sequence ID" value="AFH49421.1"/>
    <property type="molecule type" value="Genomic_DNA"/>
</dbReference>
<evidence type="ECO:0000313" key="2">
    <source>
        <dbReference type="EMBL" id="AFH49421.1"/>
    </source>
</evidence>
<gene>
    <name evidence="2" type="ordered locus">IALB_1714</name>
</gene>
<keyword evidence="3" id="KW-1185">Reference proteome</keyword>
<feature type="transmembrane region" description="Helical" evidence="1">
    <location>
        <begin position="43"/>
        <end position="64"/>
    </location>
</feature>
<feature type="transmembrane region" description="Helical" evidence="1">
    <location>
        <begin position="96"/>
        <end position="114"/>
    </location>
</feature>
<feature type="transmembrane region" description="Helical" evidence="1">
    <location>
        <begin position="71"/>
        <end position="90"/>
    </location>
</feature>
<keyword evidence="1" id="KW-0812">Transmembrane</keyword>
<evidence type="ECO:0000256" key="1">
    <source>
        <dbReference type="SAM" id="Phobius"/>
    </source>
</evidence>
<dbReference type="KEGG" id="ial:IALB_1714"/>
<organism evidence="2 3">
    <name type="scientific">Ignavibacterium album (strain DSM 19864 / JCM 16511 / NBRC 101810 / Mat9-16)</name>
    <dbReference type="NCBI Taxonomy" id="945713"/>
    <lineage>
        <taxon>Bacteria</taxon>
        <taxon>Pseudomonadati</taxon>
        <taxon>Ignavibacteriota</taxon>
        <taxon>Ignavibacteria</taxon>
        <taxon>Ignavibacteriales</taxon>
        <taxon>Ignavibacteriaceae</taxon>
        <taxon>Ignavibacterium</taxon>
    </lineage>
</organism>
<evidence type="ECO:0000313" key="3">
    <source>
        <dbReference type="Proteomes" id="UP000007394"/>
    </source>
</evidence>
<sequence>MTIKNIELIKKLKQTLDLEVTYPPVLIAVSFFIFQSVDNSLPVPTILIIAAAKMAIPFIVYVLIKENKIGWIFSLLVFIVIPSVIIYFIIRESIFSKYFLLIPFLIFFFYCLLLNNSVRDWLAEAQAREEREEMKSESAKLKLDE</sequence>
<keyword evidence="1" id="KW-0472">Membrane</keyword>
<dbReference type="HOGENOM" id="CLU_1784264_0_0_10"/>
<dbReference type="Proteomes" id="UP000007394">
    <property type="component" value="Chromosome"/>
</dbReference>
<dbReference type="AlphaFoldDB" id="I0AKB4"/>
<reference evidence="2 3" key="1">
    <citation type="journal article" date="2012" name="Front. Microbiol.">
        <title>Complete genome of Ignavibacterium album, a metabolically versatile, flagellated, facultative anaerobe from the phylum Chlorobi.</title>
        <authorList>
            <person name="Liu Z."/>
            <person name="Frigaard N.-U."/>
            <person name="Vogl K."/>
            <person name="Iino T."/>
            <person name="Ohkuma M."/>
            <person name="Overmann J."/>
            <person name="Bryant D.A."/>
        </authorList>
    </citation>
    <scope>NUCLEOTIDE SEQUENCE [LARGE SCALE GENOMIC DNA]</scope>
    <source>
        <strain evidence="3">DSM 19864 / JCM 16511 / NBRC 101810 / Mat9-16</strain>
    </source>
</reference>
<keyword evidence="1" id="KW-1133">Transmembrane helix</keyword>
<accession>I0AKB4</accession>